<dbReference type="InterPro" id="IPR036249">
    <property type="entry name" value="Thioredoxin-like_sf"/>
</dbReference>
<name>A0A7C9M770_9RHOB</name>
<protein>
    <submittedName>
        <fullName evidence="2">DUF1223 domain-containing protein</fullName>
    </submittedName>
</protein>
<keyword evidence="1" id="KW-0732">Signal</keyword>
<dbReference type="RefSeq" id="WP_273247941.1">
    <property type="nucleotide sequence ID" value="NZ_VENJ01000002.1"/>
</dbReference>
<sequence>MRGLKAWATAGALILGLGASAAAAQGDADRGPVVVELFTSQGCSSCPPADALLAELAKREGVLALALHVDYWDYIGWKDSFGDPAHTRRQKAYASAGGRRSIYTPQMIVQGAQHVVGTQPQNVRDLITSHASDPALIALRVERTGGGELRISARVSDPSLNGAALVQVIRYEPSETVKITKGENAGRTMTYTNIVTNWSLLGEWDMKQPFNATAELKGARPAAIIVQRKGPGEILAARRLR</sequence>
<accession>A0A7C9M770</accession>
<dbReference type="Proteomes" id="UP000483078">
    <property type="component" value="Unassembled WGS sequence"/>
</dbReference>
<comment type="caution">
    <text evidence="2">The sequence shown here is derived from an EMBL/GenBank/DDBJ whole genome shotgun (WGS) entry which is preliminary data.</text>
</comment>
<dbReference type="PANTHER" id="PTHR36057:SF1">
    <property type="entry name" value="LIPOPROTEIN LIPID ATTACHMENT SITE-LIKE PROTEIN, PUTATIVE (DUF1223)-RELATED"/>
    <property type="match status" value="1"/>
</dbReference>
<gene>
    <name evidence="2" type="ORF">FH759_02025</name>
</gene>
<feature type="signal peptide" evidence="1">
    <location>
        <begin position="1"/>
        <end position="23"/>
    </location>
</feature>
<evidence type="ECO:0000313" key="2">
    <source>
        <dbReference type="EMBL" id="MTJ03461.1"/>
    </source>
</evidence>
<dbReference type="AlphaFoldDB" id="A0A7C9M770"/>
<feature type="chain" id="PRO_5028819382" evidence="1">
    <location>
        <begin position="24"/>
        <end position="241"/>
    </location>
</feature>
<reference evidence="2 3" key="1">
    <citation type="submission" date="2019-06" db="EMBL/GenBank/DDBJ databases">
        <title>Enrichment of Autotrophic Halophilic Microorganisms from Red Sea Brine Pool Using Microbial Electrosynthesis System.</title>
        <authorList>
            <person name="Alqahtani M.F."/>
            <person name="Bajracharya S."/>
            <person name="Katuri K.P."/>
            <person name="Ali M."/>
            <person name="Saikaly P.E."/>
        </authorList>
    </citation>
    <scope>NUCLEOTIDE SEQUENCE [LARGE SCALE GENOMIC DNA]</scope>
    <source>
        <strain evidence="2">MES6</strain>
    </source>
</reference>
<dbReference type="PANTHER" id="PTHR36057">
    <property type="match status" value="1"/>
</dbReference>
<evidence type="ECO:0000313" key="3">
    <source>
        <dbReference type="Proteomes" id="UP000483078"/>
    </source>
</evidence>
<dbReference type="EMBL" id="VENJ01000002">
    <property type="protein sequence ID" value="MTJ03461.1"/>
    <property type="molecule type" value="Genomic_DNA"/>
</dbReference>
<proteinExistence type="predicted"/>
<dbReference type="InterPro" id="IPR010634">
    <property type="entry name" value="DUF1223"/>
</dbReference>
<organism evidence="2 3">
    <name type="scientific">Sediminimonas qiaohouensis</name>
    <dbReference type="NCBI Taxonomy" id="552061"/>
    <lineage>
        <taxon>Bacteria</taxon>
        <taxon>Pseudomonadati</taxon>
        <taxon>Pseudomonadota</taxon>
        <taxon>Alphaproteobacteria</taxon>
        <taxon>Rhodobacterales</taxon>
        <taxon>Roseobacteraceae</taxon>
        <taxon>Sediminimonas</taxon>
    </lineage>
</organism>
<dbReference type="SUPFAM" id="SSF52833">
    <property type="entry name" value="Thioredoxin-like"/>
    <property type="match status" value="1"/>
</dbReference>
<dbReference type="Pfam" id="PF06764">
    <property type="entry name" value="DUF1223"/>
    <property type="match status" value="1"/>
</dbReference>
<evidence type="ECO:0000256" key="1">
    <source>
        <dbReference type="SAM" id="SignalP"/>
    </source>
</evidence>